<feature type="transmembrane region" description="Helical" evidence="7">
    <location>
        <begin position="479"/>
        <end position="500"/>
    </location>
</feature>
<keyword evidence="6 7" id="KW-0472">Membrane</keyword>
<dbReference type="PANTHER" id="PTHR30183">
    <property type="entry name" value="MOLYBDENUM TRANSPORT SYSTEM PERMEASE PROTEIN MODB"/>
    <property type="match status" value="1"/>
</dbReference>
<comment type="caution">
    <text evidence="9">The sequence shown here is derived from an EMBL/GenBank/DDBJ whole genome shotgun (WGS) entry which is preliminary data.</text>
</comment>
<keyword evidence="4 7" id="KW-0812">Transmembrane</keyword>
<feature type="transmembrane region" description="Helical" evidence="7">
    <location>
        <begin position="351"/>
        <end position="371"/>
    </location>
</feature>
<sequence length="568" mass="62513">MDKPSKYLPKVPGNLIFKSGFRLLLPSGWTIAVMAIAILVSTPVLFVLSNIFVDSGDVWQHLAQTVLWRYITNSFWLMVGVSIGVSVIGVGTAWLVTMCRFRCSRLFEWALLLPLAAPAYVLAYTYTDFLEFAGPVQRAIRDLTGWGYGDYWFPNIRSLGGAIAMLVLVLYPYVYLLVRVAFLEQSICALEASRTLGCGPWRSFATVALPLARPAIVAGLALVLMETLNEFGTVQYFGVDTFTTGIYRTWFGFGDRIAASQLAAFLLLFILWLVLLERWSRRRAKYYQSSVSNRPINSYQLQGMSAVGAWFACFLPVSLGFLLPAAILMQMTITNATTTIDQRFWSFVRHSFILSVVTAILAVVIAVIIAYGLRLRSNITMRLAARIAAMGYAVPGSVIAVGILIPIGRLDNAIDAWMRATFGISTGLLLSGTITALVFAYLVRFLAVSFNTVESSLGKITPSLDDAARSLGYDPTSTLIKVHIPMMWSSLLTAGMLVFVDVMKELPATMIIRPFNFDTLAVRVYNLASDERLAEAAAPALAIVLVGIIPVIFLSLRIAKSRTSKTNS</sequence>
<comment type="similarity">
    <text evidence="7">Belongs to the binding-protein-dependent transport system permease family.</text>
</comment>
<reference evidence="9" key="1">
    <citation type="submission" date="2019-11" db="EMBL/GenBank/DDBJ databases">
        <title>Genomic insights into an expanded diversity of filamentous marine cyanobacteria reveals the extraordinary biosynthetic potential of Moorea and Okeania.</title>
        <authorList>
            <person name="Ferreira Leao T."/>
            <person name="Wang M."/>
            <person name="Moss N."/>
            <person name="Da Silva R."/>
            <person name="Sanders J."/>
            <person name="Nurk S."/>
            <person name="Gurevich A."/>
            <person name="Humphrey G."/>
            <person name="Reher R."/>
            <person name="Zhu Q."/>
            <person name="Belda-Ferre P."/>
            <person name="Glukhov E."/>
            <person name="Rex R."/>
            <person name="Dorrestein P.C."/>
            <person name="Knight R."/>
            <person name="Pevzner P."/>
            <person name="Gerwick W.H."/>
            <person name="Gerwick L."/>
        </authorList>
    </citation>
    <scope>NUCLEOTIDE SEQUENCE</scope>
    <source>
        <strain evidence="9">SIO1C4</strain>
    </source>
</reference>
<accession>A0A6B3NFH0</accession>
<protein>
    <submittedName>
        <fullName evidence="9">Iron ABC transporter permease</fullName>
    </submittedName>
</protein>
<feature type="domain" description="ABC transmembrane type-1" evidence="8">
    <location>
        <begin position="71"/>
        <end position="275"/>
    </location>
</feature>
<feature type="transmembrane region" description="Helical" evidence="7">
    <location>
        <begin position="203"/>
        <end position="225"/>
    </location>
</feature>
<feature type="transmembrane region" description="Helical" evidence="7">
    <location>
        <begin position="159"/>
        <end position="182"/>
    </location>
</feature>
<proteinExistence type="inferred from homology"/>
<evidence type="ECO:0000256" key="7">
    <source>
        <dbReference type="RuleBase" id="RU363032"/>
    </source>
</evidence>
<organism evidence="9">
    <name type="scientific">Symploca sp. SIO1C4</name>
    <dbReference type="NCBI Taxonomy" id="2607765"/>
    <lineage>
        <taxon>Bacteria</taxon>
        <taxon>Bacillati</taxon>
        <taxon>Cyanobacteriota</taxon>
        <taxon>Cyanophyceae</taxon>
        <taxon>Coleofasciculales</taxon>
        <taxon>Coleofasciculaceae</taxon>
        <taxon>Symploca</taxon>
    </lineage>
</organism>
<comment type="subcellular location">
    <subcellularLocation>
        <location evidence="1 7">Cell membrane</location>
        <topology evidence="1 7">Multi-pass membrane protein</topology>
    </subcellularLocation>
</comment>
<feature type="transmembrane region" description="Helical" evidence="7">
    <location>
        <begin position="28"/>
        <end position="53"/>
    </location>
</feature>
<feature type="transmembrane region" description="Helical" evidence="7">
    <location>
        <begin position="307"/>
        <end position="331"/>
    </location>
</feature>
<dbReference type="CDD" id="cd06261">
    <property type="entry name" value="TM_PBP2"/>
    <property type="match status" value="2"/>
</dbReference>
<dbReference type="Pfam" id="PF00528">
    <property type="entry name" value="BPD_transp_1"/>
    <property type="match status" value="1"/>
</dbReference>
<dbReference type="GO" id="GO:0005886">
    <property type="term" value="C:plasma membrane"/>
    <property type="evidence" value="ECO:0007669"/>
    <property type="project" value="UniProtKB-SubCell"/>
</dbReference>
<feature type="transmembrane region" description="Helical" evidence="7">
    <location>
        <begin position="73"/>
        <end position="97"/>
    </location>
</feature>
<evidence type="ECO:0000256" key="5">
    <source>
        <dbReference type="ARBA" id="ARBA00022989"/>
    </source>
</evidence>
<name>A0A6B3NFH0_9CYAN</name>
<dbReference type="FunFam" id="1.10.3720.10:FF:000088">
    <property type="entry name" value="Iron(III) ABC transporter, permease protein"/>
    <property type="match status" value="1"/>
</dbReference>
<feature type="transmembrane region" description="Helical" evidence="7">
    <location>
        <begin position="109"/>
        <end position="127"/>
    </location>
</feature>
<evidence type="ECO:0000256" key="2">
    <source>
        <dbReference type="ARBA" id="ARBA00022448"/>
    </source>
</evidence>
<gene>
    <name evidence="9" type="ORF">F6J89_19230</name>
</gene>
<dbReference type="InterPro" id="IPR035906">
    <property type="entry name" value="MetI-like_sf"/>
</dbReference>
<keyword evidence="2 7" id="KW-0813">Transport</keyword>
<feature type="transmembrane region" description="Helical" evidence="7">
    <location>
        <begin position="383"/>
        <end position="408"/>
    </location>
</feature>
<feature type="transmembrane region" description="Helical" evidence="7">
    <location>
        <begin position="536"/>
        <end position="556"/>
    </location>
</feature>
<evidence type="ECO:0000256" key="1">
    <source>
        <dbReference type="ARBA" id="ARBA00004651"/>
    </source>
</evidence>
<keyword evidence="5 7" id="KW-1133">Transmembrane helix</keyword>
<dbReference type="GO" id="GO:0055085">
    <property type="term" value="P:transmembrane transport"/>
    <property type="evidence" value="ECO:0007669"/>
    <property type="project" value="InterPro"/>
</dbReference>
<feature type="transmembrane region" description="Helical" evidence="7">
    <location>
        <begin position="420"/>
        <end position="443"/>
    </location>
</feature>
<keyword evidence="3" id="KW-1003">Cell membrane</keyword>
<evidence type="ECO:0000313" key="9">
    <source>
        <dbReference type="EMBL" id="NER29685.1"/>
    </source>
</evidence>
<evidence type="ECO:0000256" key="4">
    <source>
        <dbReference type="ARBA" id="ARBA00022692"/>
    </source>
</evidence>
<evidence type="ECO:0000256" key="6">
    <source>
        <dbReference type="ARBA" id="ARBA00023136"/>
    </source>
</evidence>
<dbReference type="SUPFAM" id="SSF161098">
    <property type="entry name" value="MetI-like"/>
    <property type="match status" value="2"/>
</dbReference>
<dbReference type="Gene3D" id="1.10.3720.10">
    <property type="entry name" value="MetI-like"/>
    <property type="match status" value="2"/>
</dbReference>
<evidence type="ECO:0000259" key="8">
    <source>
        <dbReference type="PROSITE" id="PS50928"/>
    </source>
</evidence>
<dbReference type="AlphaFoldDB" id="A0A6B3NFH0"/>
<dbReference type="PROSITE" id="PS50928">
    <property type="entry name" value="ABC_TM1"/>
    <property type="match status" value="2"/>
</dbReference>
<feature type="domain" description="ABC transmembrane type-1" evidence="8">
    <location>
        <begin position="348"/>
        <end position="554"/>
    </location>
</feature>
<evidence type="ECO:0000256" key="3">
    <source>
        <dbReference type="ARBA" id="ARBA00022475"/>
    </source>
</evidence>
<dbReference type="InterPro" id="IPR000515">
    <property type="entry name" value="MetI-like"/>
</dbReference>
<dbReference type="EMBL" id="JAAHFQ010000413">
    <property type="protein sequence ID" value="NER29685.1"/>
    <property type="molecule type" value="Genomic_DNA"/>
</dbReference>
<feature type="transmembrane region" description="Helical" evidence="7">
    <location>
        <begin position="257"/>
        <end position="276"/>
    </location>
</feature>
<dbReference type="PANTHER" id="PTHR30183:SF2">
    <property type="entry name" value="IRON UTILIZATION PROTEIN"/>
    <property type="match status" value="1"/>
</dbReference>